<feature type="chain" id="PRO_5038912711" evidence="2">
    <location>
        <begin position="23"/>
        <end position="99"/>
    </location>
</feature>
<name>A0A9D4A4X8_9ROSI</name>
<dbReference type="Proteomes" id="UP000828251">
    <property type="component" value="Unassembled WGS sequence"/>
</dbReference>
<keyword evidence="1" id="KW-0472">Membrane</keyword>
<feature type="transmembrane region" description="Helical" evidence="1">
    <location>
        <begin position="50"/>
        <end position="68"/>
    </location>
</feature>
<sequence>MQSTMLDHLFSSFLWLLRVVQTWEEQGGEVGFEGSSGNGHEAFLEGSNDLFGVVLALEAAVVAFVVLWRSDNRFERSIAAPSIWNRQFDTSMDRWLPNS</sequence>
<evidence type="ECO:0000256" key="1">
    <source>
        <dbReference type="SAM" id="Phobius"/>
    </source>
</evidence>
<keyword evidence="2" id="KW-0732">Signal</keyword>
<evidence type="ECO:0000256" key="2">
    <source>
        <dbReference type="SAM" id="SignalP"/>
    </source>
</evidence>
<gene>
    <name evidence="3" type="ORF">J1N35_016590</name>
</gene>
<reference evidence="3 4" key="1">
    <citation type="journal article" date="2021" name="Plant Biotechnol. J.">
        <title>Multi-omics assisted identification of the key and species-specific regulatory components of drought-tolerant mechanisms in Gossypium stocksii.</title>
        <authorList>
            <person name="Yu D."/>
            <person name="Ke L."/>
            <person name="Zhang D."/>
            <person name="Wu Y."/>
            <person name="Sun Y."/>
            <person name="Mei J."/>
            <person name="Sun J."/>
            <person name="Sun Y."/>
        </authorList>
    </citation>
    <scope>NUCLEOTIDE SEQUENCE [LARGE SCALE GENOMIC DNA]</scope>
    <source>
        <strain evidence="4">cv. E1</strain>
        <tissue evidence="3">Leaf</tissue>
    </source>
</reference>
<feature type="signal peptide" evidence="2">
    <location>
        <begin position="1"/>
        <end position="22"/>
    </location>
</feature>
<dbReference type="AlphaFoldDB" id="A0A9D4A4X8"/>
<comment type="caution">
    <text evidence="3">The sequence shown here is derived from an EMBL/GenBank/DDBJ whole genome shotgun (WGS) entry which is preliminary data.</text>
</comment>
<proteinExistence type="predicted"/>
<accession>A0A9D4A4X8</accession>
<protein>
    <submittedName>
        <fullName evidence="3">Uncharacterized protein</fullName>
    </submittedName>
</protein>
<keyword evidence="4" id="KW-1185">Reference proteome</keyword>
<keyword evidence="1" id="KW-0812">Transmembrane</keyword>
<dbReference type="EMBL" id="JAIQCV010000006">
    <property type="protein sequence ID" value="KAH1089333.1"/>
    <property type="molecule type" value="Genomic_DNA"/>
</dbReference>
<evidence type="ECO:0000313" key="4">
    <source>
        <dbReference type="Proteomes" id="UP000828251"/>
    </source>
</evidence>
<evidence type="ECO:0000313" key="3">
    <source>
        <dbReference type="EMBL" id="KAH1089333.1"/>
    </source>
</evidence>
<keyword evidence="1" id="KW-1133">Transmembrane helix</keyword>
<organism evidence="3 4">
    <name type="scientific">Gossypium stocksii</name>
    <dbReference type="NCBI Taxonomy" id="47602"/>
    <lineage>
        <taxon>Eukaryota</taxon>
        <taxon>Viridiplantae</taxon>
        <taxon>Streptophyta</taxon>
        <taxon>Embryophyta</taxon>
        <taxon>Tracheophyta</taxon>
        <taxon>Spermatophyta</taxon>
        <taxon>Magnoliopsida</taxon>
        <taxon>eudicotyledons</taxon>
        <taxon>Gunneridae</taxon>
        <taxon>Pentapetalae</taxon>
        <taxon>rosids</taxon>
        <taxon>malvids</taxon>
        <taxon>Malvales</taxon>
        <taxon>Malvaceae</taxon>
        <taxon>Malvoideae</taxon>
        <taxon>Gossypium</taxon>
    </lineage>
</organism>